<dbReference type="HAMAP" id="MF_00719">
    <property type="entry name" value="CobS"/>
    <property type="match status" value="1"/>
</dbReference>
<comment type="subcellular location">
    <subcellularLocation>
        <location evidence="2 19">Cell membrane</location>
        <topology evidence="2 19">Multi-pass membrane protein</topology>
    </subcellularLocation>
</comment>
<evidence type="ECO:0000256" key="16">
    <source>
        <dbReference type="ARBA" id="ARBA00032853"/>
    </source>
</evidence>
<evidence type="ECO:0000256" key="8">
    <source>
        <dbReference type="ARBA" id="ARBA00022573"/>
    </source>
</evidence>
<keyword evidence="8 19" id="KW-0169">Cobalamin biosynthesis</keyword>
<evidence type="ECO:0000256" key="15">
    <source>
        <dbReference type="ARBA" id="ARBA00032605"/>
    </source>
</evidence>
<dbReference type="Pfam" id="PF02654">
    <property type="entry name" value="CobS"/>
    <property type="match status" value="1"/>
</dbReference>
<evidence type="ECO:0000256" key="19">
    <source>
        <dbReference type="HAMAP-Rule" id="MF_00719"/>
    </source>
</evidence>
<comment type="caution">
    <text evidence="20">The sequence shown here is derived from an EMBL/GenBank/DDBJ whole genome shotgun (WGS) entry which is preliminary data.</text>
</comment>
<comment type="pathway">
    <text evidence="3 19">Cofactor biosynthesis; adenosylcobalamin biosynthesis; adenosylcobalamin from cob(II)yrinate a,c-diamide: step 7/7.</text>
</comment>
<keyword evidence="10 19" id="KW-0812">Transmembrane</keyword>
<accession>A0ABW3DFU3</accession>
<evidence type="ECO:0000256" key="10">
    <source>
        <dbReference type="ARBA" id="ARBA00022692"/>
    </source>
</evidence>
<keyword evidence="12 19" id="KW-1133">Transmembrane helix</keyword>
<dbReference type="EMBL" id="JBHTIU010000107">
    <property type="protein sequence ID" value="MFD0872355.1"/>
    <property type="molecule type" value="Genomic_DNA"/>
</dbReference>
<evidence type="ECO:0000256" key="1">
    <source>
        <dbReference type="ARBA" id="ARBA00001946"/>
    </source>
</evidence>
<sequence>MSVDSGNHRLVAILHSCAAAFQLLTRFPCPVAVRYTGEVFRRSVLFYPVAGLAIGLVLAAAGTLAHAWLPAFPASAVLLALWVFLTGALHLDGWMDTADGILSHRPREQMLEIMKDSRVGAMGVIAGVLYLLLKLSFLYTLLDMHWTWGAAFIICIPIWSRAFMVAAIVGWPYARRDSGMGSVYREVGSKHVWFVALLSLLLTGAVFLLFGWGWPRILGGTALLLAVTGVTGWASASYLNSKLGGLTGDTYGAVNEGCELFQLAAVVLMLGTL</sequence>
<evidence type="ECO:0000256" key="18">
    <source>
        <dbReference type="ARBA" id="ARBA00049504"/>
    </source>
</evidence>
<evidence type="ECO:0000256" key="17">
    <source>
        <dbReference type="ARBA" id="ARBA00048623"/>
    </source>
</evidence>
<comment type="cofactor">
    <cofactor evidence="1 19">
        <name>Mg(2+)</name>
        <dbReference type="ChEBI" id="CHEBI:18420"/>
    </cofactor>
</comment>
<feature type="transmembrane region" description="Helical" evidence="19">
    <location>
        <begin position="45"/>
        <end position="69"/>
    </location>
</feature>
<evidence type="ECO:0000313" key="20">
    <source>
        <dbReference type="EMBL" id="MFD0872355.1"/>
    </source>
</evidence>
<evidence type="ECO:0000256" key="6">
    <source>
        <dbReference type="ARBA" id="ARBA00015850"/>
    </source>
</evidence>
<reference evidence="21" key="1">
    <citation type="journal article" date="2019" name="Int. J. Syst. Evol. Microbiol.">
        <title>The Global Catalogue of Microorganisms (GCM) 10K type strain sequencing project: providing services to taxonomists for standard genome sequencing and annotation.</title>
        <authorList>
            <consortium name="The Broad Institute Genomics Platform"/>
            <consortium name="The Broad Institute Genome Sequencing Center for Infectious Disease"/>
            <person name="Wu L."/>
            <person name="Ma J."/>
        </authorList>
    </citation>
    <scope>NUCLEOTIDE SEQUENCE [LARGE SCALE GENOMIC DNA]</scope>
    <source>
        <strain evidence="21">CCUG 57263</strain>
    </source>
</reference>
<keyword evidence="9 19" id="KW-0808">Transferase</keyword>
<feature type="transmembrane region" description="Helical" evidence="19">
    <location>
        <begin position="192"/>
        <end position="211"/>
    </location>
</feature>
<dbReference type="InterPro" id="IPR003805">
    <property type="entry name" value="CobS"/>
</dbReference>
<comment type="function">
    <text evidence="14 19">Joins adenosylcobinamide-GDP and alpha-ribazole to generate adenosylcobalamin (Ado-cobalamin). Also synthesizes adenosylcobalamin 5'-phosphate from adenosylcobinamide-GDP and alpha-ribazole 5'-phosphate.</text>
</comment>
<evidence type="ECO:0000313" key="21">
    <source>
        <dbReference type="Proteomes" id="UP001597120"/>
    </source>
</evidence>
<gene>
    <name evidence="19 20" type="primary">cobS</name>
    <name evidence="20" type="ORF">ACFQ03_24850</name>
</gene>
<protein>
    <recommendedName>
        <fullName evidence="6 19">Adenosylcobinamide-GDP ribazoletransferase</fullName>
        <ecNumber evidence="5 19">2.7.8.26</ecNumber>
    </recommendedName>
    <alternativeName>
        <fullName evidence="16 19">Cobalamin synthase</fullName>
    </alternativeName>
    <alternativeName>
        <fullName evidence="15 19">Cobalamin-5'-phosphate synthase</fullName>
    </alternativeName>
</protein>
<dbReference type="EC" id="2.7.8.26" evidence="5 19"/>
<evidence type="ECO:0000256" key="2">
    <source>
        <dbReference type="ARBA" id="ARBA00004651"/>
    </source>
</evidence>
<keyword evidence="11 19" id="KW-0460">Magnesium</keyword>
<feature type="transmembrane region" description="Helical" evidence="19">
    <location>
        <begin position="217"/>
        <end position="236"/>
    </location>
</feature>
<dbReference type="PANTHER" id="PTHR34148">
    <property type="entry name" value="ADENOSYLCOBINAMIDE-GDP RIBAZOLETRANSFERASE"/>
    <property type="match status" value="1"/>
</dbReference>
<dbReference type="NCBIfam" id="TIGR00317">
    <property type="entry name" value="cobS"/>
    <property type="match status" value="1"/>
</dbReference>
<comment type="catalytic activity">
    <reaction evidence="17 19">
        <text>alpha-ribazole + adenosylcob(III)inamide-GDP = adenosylcob(III)alamin + GMP + H(+)</text>
        <dbReference type="Rhea" id="RHEA:16049"/>
        <dbReference type="ChEBI" id="CHEBI:10329"/>
        <dbReference type="ChEBI" id="CHEBI:15378"/>
        <dbReference type="ChEBI" id="CHEBI:18408"/>
        <dbReference type="ChEBI" id="CHEBI:58115"/>
        <dbReference type="ChEBI" id="CHEBI:60487"/>
        <dbReference type="EC" id="2.7.8.26"/>
    </reaction>
</comment>
<feature type="transmembrane region" description="Helical" evidence="19">
    <location>
        <begin position="75"/>
        <end position="98"/>
    </location>
</feature>
<evidence type="ECO:0000256" key="4">
    <source>
        <dbReference type="ARBA" id="ARBA00010561"/>
    </source>
</evidence>
<organism evidence="20 21">
    <name type="scientific">Paenibacillus residui</name>
    <dbReference type="NCBI Taxonomy" id="629724"/>
    <lineage>
        <taxon>Bacteria</taxon>
        <taxon>Bacillati</taxon>
        <taxon>Bacillota</taxon>
        <taxon>Bacilli</taxon>
        <taxon>Bacillales</taxon>
        <taxon>Paenibacillaceae</taxon>
        <taxon>Paenibacillus</taxon>
    </lineage>
</organism>
<proteinExistence type="inferred from homology"/>
<evidence type="ECO:0000256" key="14">
    <source>
        <dbReference type="ARBA" id="ARBA00025228"/>
    </source>
</evidence>
<evidence type="ECO:0000256" key="7">
    <source>
        <dbReference type="ARBA" id="ARBA00022475"/>
    </source>
</evidence>
<evidence type="ECO:0000256" key="11">
    <source>
        <dbReference type="ARBA" id="ARBA00022842"/>
    </source>
</evidence>
<evidence type="ECO:0000256" key="5">
    <source>
        <dbReference type="ARBA" id="ARBA00013200"/>
    </source>
</evidence>
<feature type="transmembrane region" description="Helical" evidence="19">
    <location>
        <begin position="148"/>
        <end position="171"/>
    </location>
</feature>
<keyword evidence="21" id="KW-1185">Reference proteome</keyword>
<evidence type="ECO:0000256" key="12">
    <source>
        <dbReference type="ARBA" id="ARBA00022989"/>
    </source>
</evidence>
<evidence type="ECO:0000256" key="9">
    <source>
        <dbReference type="ARBA" id="ARBA00022679"/>
    </source>
</evidence>
<comment type="similarity">
    <text evidence="4 19">Belongs to the CobS family.</text>
</comment>
<dbReference type="Proteomes" id="UP001597120">
    <property type="component" value="Unassembled WGS sequence"/>
</dbReference>
<dbReference type="PANTHER" id="PTHR34148:SF1">
    <property type="entry name" value="ADENOSYLCOBINAMIDE-GDP RIBAZOLETRANSFERASE"/>
    <property type="match status" value="1"/>
</dbReference>
<dbReference type="GO" id="GO:0051073">
    <property type="term" value="F:adenosylcobinamide-GDP ribazoletransferase activity"/>
    <property type="evidence" value="ECO:0007669"/>
    <property type="project" value="UniProtKB-EC"/>
</dbReference>
<feature type="transmembrane region" description="Helical" evidence="19">
    <location>
        <begin position="119"/>
        <end position="142"/>
    </location>
</feature>
<keyword evidence="7 19" id="KW-1003">Cell membrane</keyword>
<comment type="catalytic activity">
    <reaction evidence="18 19">
        <text>alpha-ribazole 5'-phosphate + adenosylcob(III)inamide-GDP = adenosylcob(III)alamin 5'-phosphate + GMP + H(+)</text>
        <dbReference type="Rhea" id="RHEA:23560"/>
        <dbReference type="ChEBI" id="CHEBI:15378"/>
        <dbReference type="ChEBI" id="CHEBI:57918"/>
        <dbReference type="ChEBI" id="CHEBI:58115"/>
        <dbReference type="ChEBI" id="CHEBI:60487"/>
        <dbReference type="ChEBI" id="CHEBI:60493"/>
        <dbReference type="EC" id="2.7.8.26"/>
    </reaction>
</comment>
<evidence type="ECO:0000256" key="3">
    <source>
        <dbReference type="ARBA" id="ARBA00004663"/>
    </source>
</evidence>
<name>A0ABW3DFU3_9BACL</name>
<keyword evidence="13 19" id="KW-0472">Membrane</keyword>
<evidence type="ECO:0000256" key="13">
    <source>
        <dbReference type="ARBA" id="ARBA00023136"/>
    </source>
</evidence>